<feature type="non-terminal residue" evidence="2">
    <location>
        <position position="80"/>
    </location>
</feature>
<organism evidence="2">
    <name type="scientific">uncultured Solirubrobacteraceae bacterium</name>
    <dbReference type="NCBI Taxonomy" id="1162706"/>
    <lineage>
        <taxon>Bacteria</taxon>
        <taxon>Bacillati</taxon>
        <taxon>Actinomycetota</taxon>
        <taxon>Thermoleophilia</taxon>
        <taxon>Solirubrobacterales</taxon>
        <taxon>Solirubrobacteraceae</taxon>
        <taxon>environmental samples</taxon>
    </lineage>
</organism>
<sequence>WRINRQTQPPEPDPAPARRVARWASAVGSRPHRSRSRTAAHGRSSPVLPCSVRGHWSPAAATTRTSRRPSGLPRLPLRPL</sequence>
<evidence type="ECO:0000313" key="2">
    <source>
        <dbReference type="EMBL" id="CAA9523187.1"/>
    </source>
</evidence>
<dbReference type="AlphaFoldDB" id="A0A6J4TH08"/>
<proteinExistence type="predicted"/>
<feature type="region of interest" description="Disordered" evidence="1">
    <location>
        <begin position="1"/>
        <end position="80"/>
    </location>
</feature>
<dbReference type="EMBL" id="CADCVR010000107">
    <property type="protein sequence ID" value="CAA9523187.1"/>
    <property type="molecule type" value="Genomic_DNA"/>
</dbReference>
<reference evidence="2" key="1">
    <citation type="submission" date="2020-02" db="EMBL/GenBank/DDBJ databases">
        <authorList>
            <person name="Meier V. D."/>
        </authorList>
    </citation>
    <scope>NUCLEOTIDE SEQUENCE</scope>
    <source>
        <strain evidence="2">AVDCRST_MAG53</strain>
    </source>
</reference>
<feature type="compositionally biased region" description="Basic residues" evidence="1">
    <location>
        <begin position="30"/>
        <end position="40"/>
    </location>
</feature>
<gene>
    <name evidence="2" type="ORF">AVDCRST_MAG53-3412</name>
</gene>
<evidence type="ECO:0000256" key="1">
    <source>
        <dbReference type="SAM" id="MobiDB-lite"/>
    </source>
</evidence>
<feature type="compositionally biased region" description="Low complexity" evidence="1">
    <location>
        <begin position="62"/>
        <end position="80"/>
    </location>
</feature>
<protein>
    <submittedName>
        <fullName evidence="2">Uncharacterized protein</fullName>
    </submittedName>
</protein>
<accession>A0A6J4TH08</accession>
<feature type="non-terminal residue" evidence="2">
    <location>
        <position position="1"/>
    </location>
</feature>
<name>A0A6J4TH08_9ACTN</name>